<dbReference type="Gramene" id="mRNA:HanXRQr2_Chr16g0773081">
    <property type="protein sequence ID" value="mRNA:HanXRQr2_Chr16g0773081"/>
    <property type="gene ID" value="HanXRQr2_Chr16g0773081"/>
</dbReference>
<evidence type="ECO:0000313" key="2">
    <source>
        <dbReference type="Proteomes" id="UP000215914"/>
    </source>
</evidence>
<dbReference type="PANTHER" id="PTHR31639:SF315">
    <property type="entry name" value="LEUCINE-RICH REPEAT DOMAIN SUPERFAMILY, F-BOX-LIKE DOMAIN SUPERFAMILY"/>
    <property type="match status" value="1"/>
</dbReference>
<reference evidence="1" key="2">
    <citation type="submission" date="2020-06" db="EMBL/GenBank/DDBJ databases">
        <title>Helianthus annuus Genome sequencing and assembly Release 2.</title>
        <authorList>
            <person name="Gouzy J."/>
            <person name="Langlade N."/>
            <person name="Munos S."/>
        </authorList>
    </citation>
    <scope>NUCLEOTIDE SEQUENCE</scope>
    <source>
        <tissue evidence="1">Leaves</tissue>
    </source>
</reference>
<protein>
    <recommendedName>
        <fullName evidence="3">Leucine-rich repeat domain, L domain-like protein</fullName>
    </recommendedName>
</protein>
<accession>A0A9K3GZW7</accession>
<keyword evidence="2" id="KW-1185">Reference proteome</keyword>
<comment type="caution">
    <text evidence="1">The sequence shown here is derived from an EMBL/GenBank/DDBJ whole genome shotgun (WGS) entry which is preliminary data.</text>
</comment>
<evidence type="ECO:0008006" key="3">
    <source>
        <dbReference type="Google" id="ProtNLM"/>
    </source>
</evidence>
<evidence type="ECO:0000313" key="1">
    <source>
        <dbReference type="EMBL" id="KAF5762117.1"/>
    </source>
</evidence>
<gene>
    <name evidence="1" type="ORF">HanXRQr2_Chr16g0773081</name>
</gene>
<reference evidence="1" key="1">
    <citation type="journal article" date="2017" name="Nature">
        <title>The sunflower genome provides insights into oil metabolism, flowering and Asterid evolution.</title>
        <authorList>
            <person name="Badouin H."/>
            <person name="Gouzy J."/>
            <person name="Grassa C.J."/>
            <person name="Murat F."/>
            <person name="Staton S.E."/>
            <person name="Cottret L."/>
            <person name="Lelandais-Briere C."/>
            <person name="Owens G.L."/>
            <person name="Carrere S."/>
            <person name="Mayjonade B."/>
            <person name="Legrand L."/>
            <person name="Gill N."/>
            <person name="Kane N.C."/>
            <person name="Bowers J.E."/>
            <person name="Hubner S."/>
            <person name="Bellec A."/>
            <person name="Berard A."/>
            <person name="Berges H."/>
            <person name="Blanchet N."/>
            <person name="Boniface M.C."/>
            <person name="Brunel D."/>
            <person name="Catrice O."/>
            <person name="Chaidir N."/>
            <person name="Claudel C."/>
            <person name="Donnadieu C."/>
            <person name="Faraut T."/>
            <person name="Fievet G."/>
            <person name="Helmstetter N."/>
            <person name="King M."/>
            <person name="Knapp S.J."/>
            <person name="Lai Z."/>
            <person name="Le Paslier M.C."/>
            <person name="Lippi Y."/>
            <person name="Lorenzon L."/>
            <person name="Mandel J.R."/>
            <person name="Marage G."/>
            <person name="Marchand G."/>
            <person name="Marquand E."/>
            <person name="Bret-Mestries E."/>
            <person name="Morien E."/>
            <person name="Nambeesan S."/>
            <person name="Nguyen T."/>
            <person name="Pegot-Espagnet P."/>
            <person name="Pouilly N."/>
            <person name="Raftis F."/>
            <person name="Sallet E."/>
            <person name="Schiex T."/>
            <person name="Thomas J."/>
            <person name="Vandecasteele C."/>
            <person name="Vares D."/>
            <person name="Vear F."/>
            <person name="Vautrin S."/>
            <person name="Crespi M."/>
            <person name="Mangin B."/>
            <person name="Burke J.M."/>
            <person name="Salse J."/>
            <person name="Munos S."/>
            <person name="Vincourt P."/>
            <person name="Rieseberg L.H."/>
            <person name="Langlade N.B."/>
        </authorList>
    </citation>
    <scope>NUCLEOTIDE SEQUENCE</scope>
    <source>
        <tissue evidence="1">Leaves</tissue>
    </source>
</reference>
<sequence length="246" mass="27659">MNVVVSAKMLQRFLSNCPLLKVLVLVGYQLEVIIAFASGGNAFTFVDLFQCAPLIKNLVISRCYTKVMYRLNIISNVRISCLFANFGLCIWLKYLSAGGMPHQLPTPLAHLKCLCLDVCLMEHNEISSVLCMIMSSPLLDELVLMKYDKKRLGVEQTPTNFLDPENYSDLKLDHLETLEMKMTRSNLPLGMDLVKLVMAKAPVLKKVQLDLNAGVSIDDEVIMLRDLVLLPFARASPSAKLIIRRR</sequence>
<dbReference type="SUPFAM" id="SSF52047">
    <property type="entry name" value="RNI-like"/>
    <property type="match status" value="1"/>
</dbReference>
<proteinExistence type="predicted"/>
<dbReference type="Proteomes" id="UP000215914">
    <property type="component" value="Unassembled WGS sequence"/>
</dbReference>
<dbReference type="AlphaFoldDB" id="A0A9K3GZW7"/>
<organism evidence="1 2">
    <name type="scientific">Helianthus annuus</name>
    <name type="common">Common sunflower</name>
    <dbReference type="NCBI Taxonomy" id="4232"/>
    <lineage>
        <taxon>Eukaryota</taxon>
        <taxon>Viridiplantae</taxon>
        <taxon>Streptophyta</taxon>
        <taxon>Embryophyta</taxon>
        <taxon>Tracheophyta</taxon>
        <taxon>Spermatophyta</taxon>
        <taxon>Magnoliopsida</taxon>
        <taxon>eudicotyledons</taxon>
        <taxon>Gunneridae</taxon>
        <taxon>Pentapetalae</taxon>
        <taxon>asterids</taxon>
        <taxon>campanulids</taxon>
        <taxon>Asterales</taxon>
        <taxon>Asteraceae</taxon>
        <taxon>Asteroideae</taxon>
        <taxon>Heliantheae alliance</taxon>
        <taxon>Heliantheae</taxon>
        <taxon>Helianthus</taxon>
    </lineage>
</organism>
<name>A0A9K3GZW7_HELAN</name>
<dbReference type="EMBL" id="MNCJ02000331">
    <property type="protein sequence ID" value="KAF5762117.1"/>
    <property type="molecule type" value="Genomic_DNA"/>
</dbReference>
<dbReference type="PANTHER" id="PTHR31639">
    <property type="entry name" value="F-BOX PROTEIN-LIKE"/>
    <property type="match status" value="1"/>
</dbReference>